<name>A0AAW2F493_9HYME</name>
<protein>
    <recommendedName>
        <fullName evidence="3">Reverse transcriptase domain-containing protein</fullName>
    </recommendedName>
</protein>
<dbReference type="AlphaFoldDB" id="A0AAW2F493"/>
<evidence type="ECO:0000313" key="2">
    <source>
        <dbReference type="Proteomes" id="UP001430953"/>
    </source>
</evidence>
<dbReference type="Proteomes" id="UP001430953">
    <property type="component" value="Unassembled WGS sequence"/>
</dbReference>
<gene>
    <name evidence="1" type="ORF">PUN28_013985</name>
</gene>
<dbReference type="EMBL" id="JADYXP020000014">
    <property type="protein sequence ID" value="KAL0110724.1"/>
    <property type="molecule type" value="Genomic_DNA"/>
</dbReference>
<accession>A0AAW2F493</accession>
<keyword evidence="2" id="KW-1185">Reference proteome</keyword>
<sequence length="126" mass="15230">MVIVFIDMKAVFNSVDRKNLEEYVEEKGLEVNVEKTTILRCRKRGGRWKKVRWNLKEKKIKEVKSFKEELQRKIERKSRNENLEIRDEIEKRKRGRISEMVLGGYEEKGKRRTSEWKVGKGKEKVF</sequence>
<proteinExistence type="predicted"/>
<organism evidence="1 2">
    <name type="scientific">Cardiocondyla obscurior</name>
    <dbReference type="NCBI Taxonomy" id="286306"/>
    <lineage>
        <taxon>Eukaryota</taxon>
        <taxon>Metazoa</taxon>
        <taxon>Ecdysozoa</taxon>
        <taxon>Arthropoda</taxon>
        <taxon>Hexapoda</taxon>
        <taxon>Insecta</taxon>
        <taxon>Pterygota</taxon>
        <taxon>Neoptera</taxon>
        <taxon>Endopterygota</taxon>
        <taxon>Hymenoptera</taxon>
        <taxon>Apocrita</taxon>
        <taxon>Aculeata</taxon>
        <taxon>Formicoidea</taxon>
        <taxon>Formicidae</taxon>
        <taxon>Myrmicinae</taxon>
        <taxon>Cardiocondyla</taxon>
    </lineage>
</organism>
<comment type="caution">
    <text evidence="1">The sequence shown here is derived from an EMBL/GenBank/DDBJ whole genome shotgun (WGS) entry which is preliminary data.</text>
</comment>
<evidence type="ECO:0000313" key="1">
    <source>
        <dbReference type="EMBL" id="KAL0110724.1"/>
    </source>
</evidence>
<evidence type="ECO:0008006" key="3">
    <source>
        <dbReference type="Google" id="ProtNLM"/>
    </source>
</evidence>
<reference evidence="1 2" key="1">
    <citation type="submission" date="2023-03" db="EMBL/GenBank/DDBJ databases">
        <title>High recombination rates correlate with genetic variation in Cardiocondyla obscurior ants.</title>
        <authorList>
            <person name="Errbii M."/>
        </authorList>
    </citation>
    <scope>NUCLEOTIDE SEQUENCE [LARGE SCALE GENOMIC DNA]</scope>
    <source>
        <strain evidence="1">Alpha-2009</strain>
        <tissue evidence="1">Whole body</tissue>
    </source>
</reference>